<dbReference type="Proteomes" id="UP000823486">
    <property type="component" value="Unassembled WGS sequence"/>
</dbReference>
<organism evidence="1 2">
    <name type="scientific">Peribacillus deserti</name>
    <dbReference type="NCBI Taxonomy" id="673318"/>
    <lineage>
        <taxon>Bacteria</taxon>
        <taxon>Bacillati</taxon>
        <taxon>Bacillota</taxon>
        <taxon>Bacilli</taxon>
        <taxon>Bacillales</taxon>
        <taxon>Bacillaceae</taxon>
        <taxon>Peribacillus</taxon>
    </lineage>
</organism>
<evidence type="ECO:0000313" key="1">
    <source>
        <dbReference type="EMBL" id="MBM7693534.1"/>
    </source>
</evidence>
<sequence>MGLRMKGSFQAKEVKTNYEGAATITIGVHFYYQEHDEIYFGKLDTTLVKGEFCQTLIHVTPSIINSNTKLIDLQLNIYKEEVIQKLRFSFEDIVLNHMNKHRELHPYRIGWLVG</sequence>
<comment type="caution">
    <text evidence="1">The sequence shown here is derived from an EMBL/GenBank/DDBJ whole genome shotgun (WGS) entry which is preliminary data.</text>
</comment>
<keyword evidence="1" id="KW-0808">Transferase</keyword>
<dbReference type="GO" id="GO:0016301">
    <property type="term" value="F:kinase activity"/>
    <property type="evidence" value="ECO:0007669"/>
    <property type="project" value="UniProtKB-KW"/>
</dbReference>
<accession>A0ABS2QK38</accession>
<dbReference type="EMBL" id="JAFBFI010000013">
    <property type="protein sequence ID" value="MBM7693534.1"/>
    <property type="molecule type" value="Genomic_DNA"/>
</dbReference>
<name>A0ABS2QK38_9BACI</name>
<proteinExistence type="predicted"/>
<gene>
    <name evidence="1" type="ORF">JOC77_002974</name>
</gene>
<keyword evidence="2" id="KW-1185">Reference proteome</keyword>
<evidence type="ECO:0000313" key="2">
    <source>
        <dbReference type="Proteomes" id="UP000823486"/>
    </source>
</evidence>
<reference evidence="1 2" key="1">
    <citation type="submission" date="2021-01" db="EMBL/GenBank/DDBJ databases">
        <title>Genomic Encyclopedia of Type Strains, Phase IV (KMG-IV): sequencing the most valuable type-strain genomes for metagenomic binning, comparative biology and taxonomic classification.</title>
        <authorList>
            <person name="Goeker M."/>
        </authorList>
    </citation>
    <scope>NUCLEOTIDE SEQUENCE [LARGE SCALE GENOMIC DNA]</scope>
    <source>
        <strain evidence="1 2">DSM 105482</strain>
    </source>
</reference>
<keyword evidence="1" id="KW-0418">Kinase</keyword>
<protein>
    <submittedName>
        <fullName evidence="1">Glycerol kinase</fullName>
    </submittedName>
</protein>